<dbReference type="SUPFAM" id="SSF81324">
    <property type="entry name" value="Voltage-gated potassium channels"/>
    <property type="match status" value="1"/>
</dbReference>
<dbReference type="Proteomes" id="UP000252770">
    <property type="component" value="Unassembled WGS sequence"/>
</dbReference>
<sequence>MELLFLSVTTLTTTGFSDVVPLLVVARIGALLARRGGARVHEE</sequence>
<evidence type="ECO:0008006" key="3">
    <source>
        <dbReference type="Google" id="ProtNLM"/>
    </source>
</evidence>
<keyword evidence="2" id="KW-1185">Reference proteome</keyword>
<evidence type="ECO:0000313" key="2">
    <source>
        <dbReference type="Proteomes" id="UP000252770"/>
    </source>
</evidence>
<gene>
    <name evidence="1" type="ORF">DT076_13980</name>
</gene>
<evidence type="ECO:0000313" key="1">
    <source>
        <dbReference type="EMBL" id="RCK68695.1"/>
    </source>
</evidence>
<organism evidence="1 2">
    <name type="scientific">Desertihabitans brevis</name>
    <dbReference type="NCBI Taxonomy" id="2268447"/>
    <lineage>
        <taxon>Bacteria</taxon>
        <taxon>Bacillati</taxon>
        <taxon>Actinomycetota</taxon>
        <taxon>Actinomycetes</taxon>
        <taxon>Propionibacteriales</taxon>
        <taxon>Propionibacteriaceae</taxon>
        <taxon>Desertihabitans</taxon>
    </lineage>
</organism>
<dbReference type="AlphaFoldDB" id="A0A367YS27"/>
<name>A0A367YS27_9ACTN</name>
<protein>
    <recommendedName>
        <fullName evidence="3">Potassium channel domain-containing protein</fullName>
    </recommendedName>
</protein>
<comment type="caution">
    <text evidence="1">The sequence shown here is derived from an EMBL/GenBank/DDBJ whole genome shotgun (WGS) entry which is preliminary data.</text>
</comment>
<dbReference type="EMBL" id="QOUI01000009">
    <property type="protein sequence ID" value="RCK68695.1"/>
    <property type="molecule type" value="Genomic_DNA"/>
</dbReference>
<proteinExistence type="predicted"/>
<accession>A0A367YS27</accession>
<reference evidence="1 2" key="1">
    <citation type="submission" date="2018-07" db="EMBL/GenBank/DDBJ databases">
        <title>Desertimonas flava gen. nov. sp. nov.</title>
        <authorList>
            <person name="Liu S."/>
        </authorList>
    </citation>
    <scope>NUCLEOTIDE SEQUENCE [LARGE SCALE GENOMIC DNA]</scope>
    <source>
        <strain evidence="1 2">16Sb5-5</strain>
    </source>
</reference>